<name>A0A078A3A2_STYLE</name>
<feature type="region of interest" description="Disordered" evidence="2">
    <location>
        <begin position="226"/>
        <end position="248"/>
    </location>
</feature>
<feature type="compositionally biased region" description="Polar residues" evidence="2">
    <location>
        <begin position="1097"/>
        <end position="1108"/>
    </location>
</feature>
<reference evidence="3 4" key="1">
    <citation type="submission" date="2014-06" db="EMBL/GenBank/DDBJ databases">
        <authorList>
            <person name="Swart Estienne"/>
        </authorList>
    </citation>
    <scope>NUCLEOTIDE SEQUENCE [LARGE SCALE GENOMIC DNA]</scope>
    <source>
        <strain evidence="3 4">130c</strain>
    </source>
</reference>
<keyword evidence="1" id="KW-0175">Coiled coil</keyword>
<evidence type="ECO:0000313" key="4">
    <source>
        <dbReference type="Proteomes" id="UP000039865"/>
    </source>
</evidence>
<evidence type="ECO:0000256" key="1">
    <source>
        <dbReference type="SAM" id="Coils"/>
    </source>
</evidence>
<dbReference type="EMBL" id="CCKQ01005423">
    <property type="protein sequence ID" value="CDW76647.1"/>
    <property type="molecule type" value="Genomic_DNA"/>
</dbReference>
<feature type="region of interest" description="Disordered" evidence="2">
    <location>
        <begin position="1072"/>
        <end position="1108"/>
    </location>
</feature>
<protein>
    <submittedName>
        <fullName evidence="3">Uncharacterized protein</fullName>
    </submittedName>
</protein>
<dbReference type="InParanoid" id="A0A078A3A2"/>
<dbReference type="Proteomes" id="UP000039865">
    <property type="component" value="Unassembled WGS sequence"/>
</dbReference>
<feature type="region of interest" description="Disordered" evidence="2">
    <location>
        <begin position="823"/>
        <end position="860"/>
    </location>
</feature>
<feature type="compositionally biased region" description="Low complexity" evidence="2">
    <location>
        <begin position="63"/>
        <end position="75"/>
    </location>
</feature>
<feature type="compositionally biased region" description="Polar residues" evidence="2">
    <location>
        <begin position="1072"/>
        <end position="1089"/>
    </location>
</feature>
<evidence type="ECO:0000256" key="2">
    <source>
        <dbReference type="SAM" id="MobiDB-lite"/>
    </source>
</evidence>
<keyword evidence="4" id="KW-1185">Reference proteome</keyword>
<evidence type="ECO:0000313" key="3">
    <source>
        <dbReference type="EMBL" id="CDW76647.1"/>
    </source>
</evidence>
<accession>A0A078A3A2</accession>
<organism evidence="3 4">
    <name type="scientific">Stylonychia lemnae</name>
    <name type="common">Ciliate</name>
    <dbReference type="NCBI Taxonomy" id="5949"/>
    <lineage>
        <taxon>Eukaryota</taxon>
        <taxon>Sar</taxon>
        <taxon>Alveolata</taxon>
        <taxon>Ciliophora</taxon>
        <taxon>Intramacronucleata</taxon>
        <taxon>Spirotrichea</taxon>
        <taxon>Stichotrichia</taxon>
        <taxon>Sporadotrichida</taxon>
        <taxon>Oxytrichidae</taxon>
        <taxon>Stylonychinae</taxon>
        <taxon>Stylonychia</taxon>
    </lineage>
</organism>
<proteinExistence type="predicted"/>
<feature type="compositionally biased region" description="Polar residues" evidence="2">
    <location>
        <begin position="845"/>
        <end position="860"/>
    </location>
</feature>
<feature type="region of interest" description="Disordered" evidence="2">
    <location>
        <begin position="41"/>
        <end position="83"/>
    </location>
</feature>
<dbReference type="AlphaFoldDB" id="A0A078A3A2"/>
<gene>
    <name evidence="3" type="primary">Contig13983.g14922</name>
    <name evidence="3" type="ORF">STYLEM_5608</name>
</gene>
<feature type="compositionally biased region" description="Polar residues" evidence="2">
    <location>
        <begin position="823"/>
        <end position="835"/>
    </location>
</feature>
<feature type="coiled-coil region" evidence="1">
    <location>
        <begin position="449"/>
        <end position="518"/>
    </location>
</feature>
<sequence>MRNHQISEYQITQKNYPEKRNIQLQGPYSDRYQQPYFVDTSKHSTHTQLPSSSKGFDNQYSNFPFQHQQQPHQQPLSTQNANDSTQKCIDLSLVNLTNQKYNASQSSYSQAMDHSPASYQFGPTGTLKNHGAQGNSTKTQHYYFGGTLNDNQTSGSQLDNTNSDLKWLMTKQSPLYNNYSSGTNTKDYTTANVYSNIVVRQQNFITDKNQQSQFEQLNQKHLLENQNKHQQKQTTRHQYNSVNGREPKQQMSLSLHNTSTINEKAYQTQHQQSVKLPYPQMKEYQSNSTLPSNSIGYQNTPPSQQVVNNPFKAGIQETCNSNNKTTKVFNFQNDDFLQQNNQSKYQTTVKSRNAKEVSVSNQINNTYVSTKDCEYENSINDFQAINKTILLIQTLCQTYTKDKVFASSIQKLVLELRDEISVSSQKQKRVSLDEQKLQTQNTHNLIQKIDALDEKRKFYKQMAKQMKIDIKNLRIINHSYQLKLKEKDQSIVKVQSRINELEQEINEICKNQLDSNRNLILQTFQRQQSFDVNNMMFKDLVNECNKYMSENTSMTDVNISQYVDMSLLKNTIDMIHQNQLSLKVYRKYFSFNDSFNITNFNQILFMIQELVHELQELFNSSPTTQKFQTPRSTSNKITLRKIQNQSIENQDNHNSKEQVTMESIKEMKEKLLKEITDQLDAKVQQRIKQTLDQSSNLSEQNTLSKSQFISQITRDEIQREILAIMKEQNLIQEVIPDSSIASPSRNLDTVKKQNVSVGGGKGSFVRQCLTQNQSHGQSHNNNTQKILTSSSQKSVVNVGNSNQNTNKNSIVIRECESVSSLTSPNKKLSVTSSASRPAIRPKGFKSSSSNKCLINKGTDTNLDKAPDISIQLQRDQKRKNSFIMGCDGDAAIIFRQTPSDEELIRPQDIRTKPNTSKHYDTPQKEELNQKLSIAEKQLSQKNSKQNSGIAQKQIGRNQQNSLRIPENNVQHQVYQQQQRQSDAIFTTEEDENLLSDIDLQKGSNLLQSVKTASFNNTDFLSGAEDRRSSRLNNQLQHTLRQESMRSEQQNNSILLQAYLDQNQDSQLISSSRLSHQNITPQNQKSQSYNRFGFKARQQPSSTSKNNRI</sequence>
<feature type="compositionally biased region" description="Polar residues" evidence="2">
    <location>
        <begin position="46"/>
        <end position="62"/>
    </location>
</feature>
<feature type="compositionally biased region" description="Polar residues" evidence="2">
    <location>
        <begin position="236"/>
        <end position="248"/>
    </location>
</feature>